<dbReference type="InterPro" id="IPR010982">
    <property type="entry name" value="Lambda_DNA-bd_dom_sf"/>
</dbReference>
<evidence type="ECO:0000259" key="1">
    <source>
        <dbReference type="Pfam" id="PF01381"/>
    </source>
</evidence>
<name>G1WL46_9ACTN</name>
<dbReference type="GO" id="GO:0003677">
    <property type="term" value="F:DNA binding"/>
    <property type="evidence" value="ECO:0007669"/>
    <property type="project" value="InterPro"/>
</dbReference>
<dbReference type="InterPro" id="IPR025051">
    <property type="entry name" value="DUF3990"/>
</dbReference>
<organism evidence="2 3">
    <name type="scientific">Collinsella tanakaei YIT 12063</name>
    <dbReference type="NCBI Taxonomy" id="742742"/>
    <lineage>
        <taxon>Bacteria</taxon>
        <taxon>Bacillati</taxon>
        <taxon>Actinomycetota</taxon>
        <taxon>Coriobacteriia</taxon>
        <taxon>Coriobacteriales</taxon>
        <taxon>Coriobacteriaceae</taxon>
        <taxon>Collinsella</taxon>
    </lineage>
</organism>
<dbReference type="STRING" id="742742.HMPREF9452_02059"/>
<dbReference type="EMBL" id="ADLS01000030">
    <property type="protein sequence ID" value="EGX68578.1"/>
    <property type="molecule type" value="Genomic_DNA"/>
</dbReference>
<dbReference type="Proteomes" id="UP000004830">
    <property type="component" value="Unassembled WGS sequence"/>
</dbReference>
<dbReference type="InterPro" id="IPR001387">
    <property type="entry name" value="Cro/C1-type_HTH"/>
</dbReference>
<dbReference type="Pfam" id="PF01381">
    <property type="entry name" value="HTH_3"/>
    <property type="match status" value="1"/>
</dbReference>
<dbReference type="HOGENOM" id="CLU_075559_0_1_11"/>
<dbReference type="CDD" id="cd00093">
    <property type="entry name" value="HTH_XRE"/>
    <property type="match status" value="1"/>
</dbReference>
<keyword evidence="3" id="KW-1185">Reference proteome</keyword>
<feature type="domain" description="HTH cro/C1-type" evidence="1">
    <location>
        <begin position="13"/>
        <end position="53"/>
    </location>
</feature>
<evidence type="ECO:0000313" key="2">
    <source>
        <dbReference type="EMBL" id="EGX68578.1"/>
    </source>
</evidence>
<reference evidence="2 3" key="1">
    <citation type="submission" date="2011-06" db="EMBL/GenBank/DDBJ databases">
        <title>The Genome Sequence of Collinsella tanakaei YIT 12063.</title>
        <authorList>
            <consortium name="The Broad Institute Genome Sequencing Platform"/>
            <person name="Earl A."/>
            <person name="Ward D."/>
            <person name="Feldgarden M."/>
            <person name="Gevers D."/>
            <person name="Morotomi M."/>
            <person name="Young S.K."/>
            <person name="Zeng Q."/>
            <person name="Gargeya S."/>
            <person name="Fitzgerald M."/>
            <person name="Haas B."/>
            <person name="Abouelleil A."/>
            <person name="Alvarado L."/>
            <person name="Arachchi H.M."/>
            <person name="Berlin A."/>
            <person name="Brown A."/>
            <person name="Chapman S.B."/>
            <person name="Chen Z."/>
            <person name="Dunbar C."/>
            <person name="Freedman E."/>
            <person name="Gearin G."/>
            <person name="Gellesch M."/>
            <person name="Goldberg J."/>
            <person name="Griggs A."/>
            <person name="Gujja S."/>
            <person name="Heiman D."/>
            <person name="Howarth C."/>
            <person name="Larson L."/>
            <person name="Lui A."/>
            <person name="MacDonald P.J.P."/>
            <person name="Mehta T."/>
            <person name="Montmayeur A."/>
            <person name="Murphy C."/>
            <person name="Neiman D."/>
            <person name="Pearson M."/>
            <person name="Priest M."/>
            <person name="Roberts A."/>
            <person name="Saif S."/>
            <person name="Shea T."/>
            <person name="Shenoy N."/>
            <person name="Sisk P."/>
            <person name="Stolte C."/>
            <person name="Sykes S."/>
            <person name="Wortman J."/>
            <person name="Nusbaum C."/>
            <person name="Birren B."/>
        </authorList>
    </citation>
    <scope>NUCLEOTIDE SEQUENCE [LARGE SCALE GENOMIC DNA]</scope>
    <source>
        <strain evidence="2 3">YIT 12063</strain>
    </source>
</reference>
<dbReference type="GeneID" id="62759739"/>
<dbReference type="RefSeq" id="WP_009142082.1">
    <property type="nucleotide sequence ID" value="NZ_JH126474.1"/>
</dbReference>
<dbReference type="OrthoDB" id="9813772at2"/>
<sequence>MDEYHVVEDAELIRELLGLTANQFEKATGVTRMALYRWASGESVPNEESLAALYDFAYSKGIRLNKIKAQLYCEEHDAQGHVALFHGSKNGLIGKPSLKYGRDNCDFGRGFYCGTRLEQPAMFVSEFEGASLYMCDFNPIGLNIVEFKVERDWMLAVSLFRGKLADYRGHAIVESLRSRIERADCVIAPIADNRMFEIIDSFAEGEMTDVQCRHCLSATDLGSQYVIKTDKALRALEVVEHCYLSSQEKHDYLTEKSNVSRIGRDKVKAARRQYRNEGVYIEELLG</sequence>
<dbReference type="AlphaFoldDB" id="G1WL46"/>
<dbReference type="eggNOG" id="ENOG502Z99X">
    <property type="taxonomic scope" value="Bacteria"/>
</dbReference>
<dbReference type="Pfam" id="PF13151">
    <property type="entry name" value="DUF3990"/>
    <property type="match status" value="1"/>
</dbReference>
<dbReference type="SUPFAM" id="SSF47413">
    <property type="entry name" value="lambda repressor-like DNA-binding domains"/>
    <property type="match status" value="1"/>
</dbReference>
<gene>
    <name evidence="2" type="ORF">HMPREF9452_02059</name>
</gene>
<accession>G1WL46</accession>
<dbReference type="Gene3D" id="1.10.260.40">
    <property type="entry name" value="lambda repressor-like DNA-binding domains"/>
    <property type="match status" value="1"/>
</dbReference>
<comment type="caution">
    <text evidence="2">The sequence shown here is derived from an EMBL/GenBank/DDBJ whole genome shotgun (WGS) entry which is preliminary data.</text>
</comment>
<evidence type="ECO:0000313" key="3">
    <source>
        <dbReference type="Proteomes" id="UP000004830"/>
    </source>
</evidence>
<proteinExistence type="predicted"/>
<protein>
    <recommendedName>
        <fullName evidence="1">HTH cro/C1-type domain-containing protein</fullName>
    </recommendedName>
</protein>